<dbReference type="PATRIC" id="fig|1178482.3.peg.3295"/>
<evidence type="ECO:0008006" key="4">
    <source>
        <dbReference type="Google" id="ProtNLM"/>
    </source>
</evidence>
<dbReference type="Pfam" id="PF14316">
    <property type="entry name" value="DUF4381"/>
    <property type="match status" value="1"/>
</dbReference>
<gene>
    <name evidence="2" type="ORF">BJB45_03460</name>
</gene>
<name>W1N3R0_9GAMM</name>
<dbReference type="EMBL" id="AVBC01000039">
    <property type="protein sequence ID" value="ERL50197.1"/>
    <property type="molecule type" value="Genomic_DNA"/>
</dbReference>
<dbReference type="OrthoDB" id="283083at2"/>
<keyword evidence="1" id="KW-0812">Transmembrane</keyword>
<keyword evidence="3" id="KW-1185">Reference proteome</keyword>
<accession>W1N3R0</accession>
<dbReference type="AlphaFoldDB" id="W1N3R0"/>
<evidence type="ECO:0000313" key="3">
    <source>
        <dbReference type="Proteomes" id="UP000019113"/>
    </source>
</evidence>
<organism evidence="2 3">
    <name type="scientific">Halomonas huangheensis</name>
    <dbReference type="NCBI Taxonomy" id="1178482"/>
    <lineage>
        <taxon>Bacteria</taxon>
        <taxon>Pseudomonadati</taxon>
        <taxon>Pseudomonadota</taxon>
        <taxon>Gammaproteobacteria</taxon>
        <taxon>Oceanospirillales</taxon>
        <taxon>Halomonadaceae</taxon>
        <taxon>Halomonas</taxon>
    </lineage>
</organism>
<dbReference type="Proteomes" id="UP000019113">
    <property type="component" value="Unassembled WGS sequence"/>
</dbReference>
<sequence>MLPEMIEQLSPPPVPAQISWLPQTWGWALIGGILLVLVVWWAWRQWRRWQANAYRRQALAELEHRLASGEGATALAEIVRRTALAVYPRQHVANLRGTEWTDFLDRTLPSKRRDFAGPLGELLSTGPYRPVGSVDQSDLKALSQLVRSWIRDHRTNLQQETSR</sequence>
<keyword evidence="1" id="KW-0472">Membrane</keyword>
<evidence type="ECO:0000313" key="2">
    <source>
        <dbReference type="EMBL" id="ERL50197.1"/>
    </source>
</evidence>
<dbReference type="InterPro" id="IPR025489">
    <property type="entry name" value="DUF4381"/>
</dbReference>
<reference evidence="2 3" key="1">
    <citation type="submission" date="2013-08" db="EMBL/GenBank/DDBJ databases">
        <title>draft genome of Halomonas huanghegensis, strain BJGMM-B45T.</title>
        <authorList>
            <person name="Miao C."/>
            <person name="Wan Y."/>
            <person name="Jin W."/>
        </authorList>
    </citation>
    <scope>NUCLEOTIDE SEQUENCE [LARGE SCALE GENOMIC DNA]</scope>
    <source>
        <strain evidence="2 3">BJGMM-B45</strain>
    </source>
</reference>
<dbReference type="eggNOG" id="COG2304">
    <property type="taxonomic scope" value="Bacteria"/>
</dbReference>
<evidence type="ECO:0000256" key="1">
    <source>
        <dbReference type="SAM" id="Phobius"/>
    </source>
</evidence>
<feature type="transmembrane region" description="Helical" evidence="1">
    <location>
        <begin position="25"/>
        <end position="43"/>
    </location>
</feature>
<keyword evidence="1" id="KW-1133">Transmembrane helix</keyword>
<dbReference type="STRING" id="1178482.AR456_04940"/>
<dbReference type="KEGG" id="hhu:AR456_04940"/>
<proteinExistence type="predicted"/>
<comment type="caution">
    <text evidence="2">The sequence shown here is derived from an EMBL/GenBank/DDBJ whole genome shotgun (WGS) entry which is preliminary data.</text>
</comment>
<protein>
    <recommendedName>
        <fullName evidence="4">DUF4381 domain-containing protein</fullName>
    </recommendedName>
</protein>